<name>X0W3N9_9ZZZZ</name>
<accession>X0W3N9</accession>
<dbReference type="EMBL" id="BARS01025718">
    <property type="protein sequence ID" value="GAG07341.1"/>
    <property type="molecule type" value="Genomic_DNA"/>
</dbReference>
<evidence type="ECO:0000313" key="2">
    <source>
        <dbReference type="EMBL" id="GAG07341.1"/>
    </source>
</evidence>
<proteinExistence type="predicted"/>
<reference evidence="2" key="1">
    <citation type="journal article" date="2014" name="Front. Microbiol.">
        <title>High frequency of phylogenetically diverse reductive dehalogenase-homologous genes in deep subseafloor sedimentary metagenomes.</title>
        <authorList>
            <person name="Kawai M."/>
            <person name="Futagami T."/>
            <person name="Toyoda A."/>
            <person name="Takaki Y."/>
            <person name="Nishi S."/>
            <person name="Hori S."/>
            <person name="Arai W."/>
            <person name="Tsubouchi T."/>
            <person name="Morono Y."/>
            <person name="Uchiyama I."/>
            <person name="Ito T."/>
            <person name="Fujiyama A."/>
            <person name="Inagaki F."/>
            <person name="Takami H."/>
        </authorList>
    </citation>
    <scope>NUCLEOTIDE SEQUENCE</scope>
    <source>
        <strain evidence="2">Expedition CK06-06</strain>
    </source>
</reference>
<sequence>MKTASELVRSRLPTINLPHGANAALTWFRKTHAANMTRLGNLFAELLPKGLYARALIIIIAPIVVLEGVVAFVFMERHWEAVTRRLSEATARDIAALIDIYEEQPKSSEHSQLIEMARDRLKLSMQILPGDDLPAPRPKPFFALLDRALSEEIR</sequence>
<feature type="non-terminal residue" evidence="2">
    <location>
        <position position="154"/>
    </location>
</feature>
<keyword evidence="1" id="KW-1133">Transmembrane helix</keyword>
<organism evidence="2">
    <name type="scientific">marine sediment metagenome</name>
    <dbReference type="NCBI Taxonomy" id="412755"/>
    <lineage>
        <taxon>unclassified sequences</taxon>
        <taxon>metagenomes</taxon>
        <taxon>ecological metagenomes</taxon>
    </lineage>
</organism>
<dbReference type="AlphaFoldDB" id="X0W3N9"/>
<protein>
    <submittedName>
        <fullName evidence="2">Uncharacterized protein</fullName>
    </submittedName>
</protein>
<evidence type="ECO:0000256" key="1">
    <source>
        <dbReference type="SAM" id="Phobius"/>
    </source>
</evidence>
<feature type="transmembrane region" description="Helical" evidence="1">
    <location>
        <begin position="51"/>
        <end position="75"/>
    </location>
</feature>
<keyword evidence="1" id="KW-0812">Transmembrane</keyword>
<gene>
    <name evidence="2" type="ORF">S01H1_40601</name>
</gene>
<keyword evidence="1" id="KW-0472">Membrane</keyword>
<comment type="caution">
    <text evidence="2">The sequence shown here is derived from an EMBL/GenBank/DDBJ whole genome shotgun (WGS) entry which is preliminary data.</text>
</comment>